<feature type="domain" description="Glycosyltransferase 2-like" evidence="4">
    <location>
        <begin position="9"/>
        <end position="179"/>
    </location>
</feature>
<gene>
    <name evidence="5" type="ORF">ENS29_06710</name>
</gene>
<evidence type="ECO:0000256" key="3">
    <source>
        <dbReference type="ARBA" id="ARBA00022679"/>
    </source>
</evidence>
<dbReference type="Gene3D" id="3.90.550.10">
    <property type="entry name" value="Spore Coat Polysaccharide Biosynthesis Protein SpsA, Chain A"/>
    <property type="match status" value="1"/>
</dbReference>
<dbReference type="Pfam" id="PF00535">
    <property type="entry name" value="Glycos_transf_2"/>
    <property type="match status" value="1"/>
</dbReference>
<dbReference type="PANTHER" id="PTHR43179:SF12">
    <property type="entry name" value="GALACTOFURANOSYLTRANSFERASE GLFT2"/>
    <property type="match status" value="1"/>
</dbReference>
<proteinExistence type="inferred from homology"/>
<dbReference type="InterPro" id="IPR001173">
    <property type="entry name" value="Glyco_trans_2-like"/>
</dbReference>
<keyword evidence="3 5" id="KW-0808">Transferase</keyword>
<accession>A0A7C4RI96</accession>
<dbReference type="PANTHER" id="PTHR43179">
    <property type="entry name" value="RHAMNOSYLTRANSFERASE WBBL"/>
    <property type="match status" value="1"/>
</dbReference>
<evidence type="ECO:0000313" key="5">
    <source>
        <dbReference type="EMBL" id="HGU32529.1"/>
    </source>
</evidence>
<sequence>MTVDPDFGVVIPNWNGRELLPVCLTSVFFQTIDPGKVVVVDNGSSDGSVEWIRSAFPAVRVIANDRNRGFGAAVNEGILACNTPFVFLLNNDTEMAKDCLERLLEAAQAHPEYGSYAPKMVDFFDRRIIDGAGDAMGRWGAGYRIGTGEIDEGRFDRFRPVFGPCAGAALYRRRLFEAVGLFDEAYFAYLEDVDLNFRANAAGYSCLYVPTARVYHMGSRSGGGKLGDFVVRLTTRNLIRMIVKQYSVEMFIRWFPWLAAYQLWWLSVCIRYGRFGAYRDGLAEAAAAFPKTWADRIVSSRTRRQNQLLQEAIRRSEREIVTSILRRRRQHRHRVEG</sequence>
<dbReference type="GO" id="GO:0016757">
    <property type="term" value="F:glycosyltransferase activity"/>
    <property type="evidence" value="ECO:0007669"/>
    <property type="project" value="UniProtKB-KW"/>
</dbReference>
<evidence type="ECO:0000256" key="1">
    <source>
        <dbReference type="ARBA" id="ARBA00006739"/>
    </source>
</evidence>
<evidence type="ECO:0000259" key="4">
    <source>
        <dbReference type="Pfam" id="PF00535"/>
    </source>
</evidence>
<evidence type="ECO:0000256" key="2">
    <source>
        <dbReference type="ARBA" id="ARBA00022676"/>
    </source>
</evidence>
<protein>
    <submittedName>
        <fullName evidence="5">Glycosyltransferase family 2 protein</fullName>
    </submittedName>
</protein>
<dbReference type="CDD" id="cd04186">
    <property type="entry name" value="GT_2_like_c"/>
    <property type="match status" value="1"/>
</dbReference>
<dbReference type="AlphaFoldDB" id="A0A7C4RI96"/>
<dbReference type="InterPro" id="IPR029044">
    <property type="entry name" value="Nucleotide-diphossugar_trans"/>
</dbReference>
<reference evidence="5" key="1">
    <citation type="journal article" date="2020" name="mSystems">
        <title>Genome- and Community-Level Interaction Insights into Carbon Utilization and Element Cycling Functions of Hydrothermarchaeota in Hydrothermal Sediment.</title>
        <authorList>
            <person name="Zhou Z."/>
            <person name="Liu Y."/>
            <person name="Xu W."/>
            <person name="Pan J."/>
            <person name="Luo Z.H."/>
            <person name="Li M."/>
        </authorList>
    </citation>
    <scope>NUCLEOTIDE SEQUENCE [LARGE SCALE GENOMIC DNA]</scope>
    <source>
        <strain evidence="5">SpSt-477</strain>
    </source>
</reference>
<comment type="caution">
    <text evidence="5">The sequence shown here is derived from an EMBL/GenBank/DDBJ whole genome shotgun (WGS) entry which is preliminary data.</text>
</comment>
<keyword evidence="2" id="KW-0328">Glycosyltransferase</keyword>
<dbReference type="EMBL" id="DSUH01000155">
    <property type="protein sequence ID" value="HGU32529.1"/>
    <property type="molecule type" value="Genomic_DNA"/>
</dbReference>
<organism evidence="5">
    <name type="scientific">Desulfatirhabdium butyrativorans</name>
    <dbReference type="NCBI Taxonomy" id="340467"/>
    <lineage>
        <taxon>Bacteria</taxon>
        <taxon>Pseudomonadati</taxon>
        <taxon>Thermodesulfobacteriota</taxon>
        <taxon>Desulfobacteria</taxon>
        <taxon>Desulfobacterales</taxon>
        <taxon>Desulfatirhabdiaceae</taxon>
        <taxon>Desulfatirhabdium</taxon>
    </lineage>
</organism>
<dbReference type="SUPFAM" id="SSF53448">
    <property type="entry name" value="Nucleotide-diphospho-sugar transferases"/>
    <property type="match status" value="1"/>
</dbReference>
<name>A0A7C4RI96_9BACT</name>
<comment type="similarity">
    <text evidence="1">Belongs to the glycosyltransferase 2 family.</text>
</comment>